<name>A0A1Y3Z1X2_9BACE</name>
<dbReference type="SUPFAM" id="SSF56935">
    <property type="entry name" value="Porins"/>
    <property type="match status" value="1"/>
</dbReference>
<evidence type="ECO:0000256" key="5">
    <source>
        <dbReference type="ARBA" id="ARBA00022692"/>
    </source>
</evidence>
<dbReference type="Proteomes" id="UP000285159">
    <property type="component" value="Unassembled WGS sequence"/>
</dbReference>
<gene>
    <name evidence="14" type="ORF">B5F97_05560</name>
    <name evidence="15" type="ORF">DWX38_12950</name>
</gene>
<reference evidence="15 17" key="3">
    <citation type="submission" date="2018-08" db="EMBL/GenBank/DDBJ databases">
        <title>A genome reference for cultivated species of the human gut microbiota.</title>
        <authorList>
            <person name="Zou Y."/>
            <person name="Xue W."/>
            <person name="Luo G."/>
        </authorList>
    </citation>
    <scope>NUCLEOTIDE SEQUENCE [LARGE SCALE GENOMIC DNA]</scope>
    <source>
        <strain evidence="15 17">AF19-1AC</strain>
    </source>
</reference>
<keyword evidence="8" id="KW-0798">TonB box</keyword>
<proteinExistence type="inferred from homology"/>
<evidence type="ECO:0000256" key="12">
    <source>
        <dbReference type="SAM" id="SignalP"/>
    </source>
</evidence>
<feature type="signal peptide" evidence="12">
    <location>
        <begin position="1"/>
        <end position="25"/>
    </location>
</feature>
<feature type="chain" id="PRO_5036312678" evidence="12">
    <location>
        <begin position="26"/>
        <end position="1065"/>
    </location>
</feature>
<dbReference type="AlphaFoldDB" id="A0A1Y3Z1X2"/>
<evidence type="ECO:0000256" key="1">
    <source>
        <dbReference type="ARBA" id="ARBA00004571"/>
    </source>
</evidence>
<dbReference type="InterPro" id="IPR008969">
    <property type="entry name" value="CarboxyPept-like_regulatory"/>
</dbReference>
<accession>A0A1Y3Z1X2</accession>
<evidence type="ECO:0000256" key="8">
    <source>
        <dbReference type="ARBA" id="ARBA00023077"/>
    </source>
</evidence>
<comment type="subcellular location">
    <subcellularLocation>
        <location evidence="1 11">Cell outer membrane</location>
        <topology evidence="1 11">Multi-pass membrane protein</topology>
    </subcellularLocation>
</comment>
<dbReference type="NCBIfam" id="TIGR04057">
    <property type="entry name" value="SusC_RagA_signa"/>
    <property type="match status" value="1"/>
</dbReference>
<sequence length="1065" mass="115638">MKRNYCLSLVLLALFGISVPYSAVAADNVLSSQSTQQAKTITGKVVDVAGEPIIGASVLVKGSGTGTVTDINGKFSVEAPVGSTLVVSFVGYATEEVKVGAASDYTVTLKDDTQSLSEVVVTAMGIKKEKKALGYSVSDINSKELMKNKQTNVVNSLAGKIPGVNITQAGGAAGAGSNIVIRGGNSASESRDNQPLFVVDGIIYDNSTVNTGNSGTDGMTKTATTFSNRVMDINPEDIESMSVLKGAAAAALYGSRAANGVIIITTKKGEEGAVRVNVSSKYTYSWANKLPEVQNLYGRGEYNTSGAFIDKTMDSWGDRIDGTAYDNIGDFFQGSSVWDNSVSVSGGSKNGSFYLSGSNYHQSGIIPTTGYDKTTFRFNGEQKYGILTVGANVSYSQASTDKTLTSAGLYGQGGNGAMTAVYGWPIDDQMSRYLNDDGSKYRILEGLQDLEDDIENPYWILNKNTLTDETSRFTGALNASLKLTDWWDVSARAGIDKYTTSSNTLRRAGGAVKQIYQNGYMSKGDVNYQYITTNVMSNFHKTFGDFDLNLLVGTTTEATKTTNNTRWGYNFVTEGLYSFNNIIKANQYFKESTVRKRMVGLYGEFRASYKNLVYLTVTGRNDWSSTLPVNNRSYFYPSVSGSFVFTELLPKNNVLSFGKIRASWARVGKDADAYSLGYYMWPVATLNGGKYGMGNSWTGGSVGLKPEIQDSYELGLEMRFFNGRLGFDYTYYQSKTKDQICAPRLAQSTGYIFLTLNGGSVENKGMELSITGKPIVTRDFQWETTLNLSGNRGRLGDFIDGVDIFYVTDAQIGAAKAGSIPNGGYFLGLTGNKYETAQGPDGKMYNVIDASTGLYKDTQVETNIVGNREPKLIGGFNNSFSYKNFNLSFLFDIRLGGDIYNGTEYYLVTKGLSTKTINRESVSFTGVVNTGTTAKPAYETKTITYNANETYQVGNSTRSGKYMIQEYYKNYAKNAYNFITDTNWLRLRSISLSYDFKDLLKKQNIIKGLTATITGTNLFVWTNYKGMDPETCVSGSGTGGSGSAGIDYCGVPATAGMSFGINLTF</sequence>
<dbReference type="Pfam" id="PF07715">
    <property type="entry name" value="Plug"/>
    <property type="match status" value="1"/>
</dbReference>
<evidence type="ECO:0000313" key="15">
    <source>
        <dbReference type="EMBL" id="RGT31086.1"/>
    </source>
</evidence>
<dbReference type="InterPro" id="IPR012910">
    <property type="entry name" value="Plug_dom"/>
</dbReference>
<dbReference type="SUPFAM" id="SSF49464">
    <property type="entry name" value="Carboxypeptidase regulatory domain-like"/>
    <property type="match status" value="1"/>
</dbReference>
<keyword evidence="12" id="KW-0732">Signal</keyword>
<dbReference type="GO" id="GO:0009279">
    <property type="term" value="C:cell outer membrane"/>
    <property type="evidence" value="ECO:0007669"/>
    <property type="project" value="UniProtKB-SubCell"/>
</dbReference>
<keyword evidence="7" id="KW-0406">Ion transport</keyword>
<evidence type="ECO:0000313" key="17">
    <source>
        <dbReference type="Proteomes" id="UP000285159"/>
    </source>
</evidence>
<comment type="caution">
    <text evidence="14">The sequence shown here is derived from an EMBL/GenBank/DDBJ whole genome shotgun (WGS) entry which is preliminary data.</text>
</comment>
<keyword evidence="2 11" id="KW-0813">Transport</keyword>
<dbReference type="Gene3D" id="2.60.40.1120">
    <property type="entry name" value="Carboxypeptidase-like, regulatory domain"/>
    <property type="match status" value="1"/>
</dbReference>
<comment type="similarity">
    <text evidence="11">Belongs to the TonB-dependent receptor family.</text>
</comment>
<evidence type="ECO:0000313" key="14">
    <source>
        <dbReference type="EMBL" id="OUO01698.1"/>
    </source>
</evidence>
<evidence type="ECO:0000256" key="6">
    <source>
        <dbReference type="ARBA" id="ARBA00023004"/>
    </source>
</evidence>
<reference evidence="16" key="1">
    <citation type="submission" date="2017-04" db="EMBL/GenBank/DDBJ databases">
        <title>Function of individual gut microbiota members based on whole genome sequencing of pure cultures obtained from chicken caecum.</title>
        <authorList>
            <person name="Medvecky M."/>
            <person name="Cejkova D."/>
            <person name="Polansky O."/>
            <person name="Karasova D."/>
            <person name="Kubasova T."/>
            <person name="Cizek A."/>
            <person name="Rychlik I."/>
        </authorList>
    </citation>
    <scope>NUCLEOTIDE SEQUENCE [LARGE SCALE GENOMIC DNA]</scope>
    <source>
        <strain evidence="16">An43</strain>
    </source>
</reference>
<dbReference type="Gene3D" id="2.170.130.10">
    <property type="entry name" value="TonB-dependent receptor, plug domain"/>
    <property type="match status" value="1"/>
</dbReference>
<dbReference type="InterPro" id="IPR023996">
    <property type="entry name" value="TonB-dep_OMP_SusC/RagA"/>
</dbReference>
<dbReference type="PROSITE" id="PS52016">
    <property type="entry name" value="TONB_DEPENDENT_REC_3"/>
    <property type="match status" value="1"/>
</dbReference>
<dbReference type="InterPro" id="IPR023997">
    <property type="entry name" value="TonB-dep_OMP_SusC/RagA_CS"/>
</dbReference>
<organism evidence="14 16">
    <name type="scientific">Bacteroides clarus</name>
    <dbReference type="NCBI Taxonomy" id="626929"/>
    <lineage>
        <taxon>Bacteria</taxon>
        <taxon>Pseudomonadati</taxon>
        <taxon>Bacteroidota</taxon>
        <taxon>Bacteroidia</taxon>
        <taxon>Bacteroidales</taxon>
        <taxon>Bacteroidaceae</taxon>
        <taxon>Bacteroides</taxon>
    </lineage>
</organism>
<evidence type="ECO:0000256" key="4">
    <source>
        <dbReference type="ARBA" id="ARBA00022496"/>
    </source>
</evidence>
<keyword evidence="10 11" id="KW-0998">Cell outer membrane</keyword>
<evidence type="ECO:0000256" key="10">
    <source>
        <dbReference type="ARBA" id="ARBA00023237"/>
    </source>
</evidence>
<keyword evidence="9 11" id="KW-0472">Membrane</keyword>
<dbReference type="Pfam" id="PF13715">
    <property type="entry name" value="CarbopepD_reg_2"/>
    <property type="match status" value="1"/>
</dbReference>
<dbReference type="PANTHER" id="PTHR32552:SF81">
    <property type="entry name" value="TONB-DEPENDENT OUTER MEMBRANE RECEPTOR"/>
    <property type="match status" value="1"/>
</dbReference>
<evidence type="ECO:0000256" key="11">
    <source>
        <dbReference type="PROSITE-ProRule" id="PRU01360"/>
    </source>
</evidence>
<dbReference type="InterPro" id="IPR039426">
    <property type="entry name" value="TonB-dep_rcpt-like"/>
</dbReference>
<dbReference type="InterPro" id="IPR036942">
    <property type="entry name" value="Beta-barrel_TonB_sf"/>
</dbReference>
<dbReference type="Proteomes" id="UP000195386">
    <property type="component" value="Unassembled WGS sequence"/>
</dbReference>
<dbReference type="EMBL" id="QRWP01000011">
    <property type="protein sequence ID" value="RGT31086.1"/>
    <property type="molecule type" value="Genomic_DNA"/>
</dbReference>
<evidence type="ECO:0000313" key="16">
    <source>
        <dbReference type="Proteomes" id="UP000195386"/>
    </source>
</evidence>
<keyword evidence="4" id="KW-0410">Iron transport</keyword>
<evidence type="ECO:0000256" key="2">
    <source>
        <dbReference type="ARBA" id="ARBA00022448"/>
    </source>
</evidence>
<dbReference type="NCBIfam" id="TIGR04056">
    <property type="entry name" value="OMP_RagA_SusC"/>
    <property type="match status" value="1"/>
</dbReference>
<dbReference type="Gene3D" id="2.40.170.20">
    <property type="entry name" value="TonB-dependent receptor, beta-barrel domain"/>
    <property type="match status" value="1"/>
</dbReference>
<dbReference type="FunFam" id="2.60.40.1120:FF:000003">
    <property type="entry name" value="Outer membrane protein Omp121"/>
    <property type="match status" value="1"/>
</dbReference>
<evidence type="ECO:0000256" key="7">
    <source>
        <dbReference type="ARBA" id="ARBA00023065"/>
    </source>
</evidence>
<dbReference type="InterPro" id="IPR037066">
    <property type="entry name" value="Plug_dom_sf"/>
</dbReference>
<dbReference type="EMBL" id="NFII01000004">
    <property type="protein sequence ID" value="OUO01698.1"/>
    <property type="molecule type" value="Genomic_DNA"/>
</dbReference>
<dbReference type="RefSeq" id="WP_087425682.1">
    <property type="nucleotide sequence ID" value="NZ_CAJLSL010000021.1"/>
</dbReference>
<evidence type="ECO:0000259" key="13">
    <source>
        <dbReference type="Pfam" id="PF07715"/>
    </source>
</evidence>
<evidence type="ECO:0000256" key="9">
    <source>
        <dbReference type="ARBA" id="ARBA00023136"/>
    </source>
</evidence>
<evidence type="ECO:0000256" key="3">
    <source>
        <dbReference type="ARBA" id="ARBA00022452"/>
    </source>
</evidence>
<protein>
    <submittedName>
        <fullName evidence="15">SusC/RagA family TonB-linked outer membrane protein</fullName>
    </submittedName>
    <submittedName>
        <fullName evidence="14">SusC/RagA family protein</fullName>
    </submittedName>
</protein>
<feature type="domain" description="TonB-dependent receptor plug" evidence="13">
    <location>
        <begin position="131"/>
        <end position="261"/>
    </location>
</feature>
<keyword evidence="3 11" id="KW-1134">Transmembrane beta strand</keyword>
<dbReference type="GO" id="GO:0006826">
    <property type="term" value="P:iron ion transport"/>
    <property type="evidence" value="ECO:0007669"/>
    <property type="project" value="UniProtKB-KW"/>
</dbReference>
<keyword evidence="6" id="KW-0408">Iron</keyword>
<dbReference type="PANTHER" id="PTHR32552">
    <property type="entry name" value="FERRICHROME IRON RECEPTOR-RELATED"/>
    <property type="match status" value="1"/>
</dbReference>
<reference evidence="14" key="2">
    <citation type="journal article" date="2018" name="BMC Genomics">
        <title>Whole genome sequencing and function prediction of 133 gut anaerobes isolated from chicken caecum in pure cultures.</title>
        <authorList>
            <person name="Medvecky M."/>
            <person name="Cejkova D."/>
            <person name="Polansky O."/>
            <person name="Karasova D."/>
            <person name="Kubasova T."/>
            <person name="Cizek A."/>
            <person name="Rychlik I."/>
        </authorList>
    </citation>
    <scope>NUCLEOTIDE SEQUENCE</scope>
    <source>
        <strain evidence="14">An43</strain>
    </source>
</reference>
<keyword evidence="5 11" id="KW-0812">Transmembrane</keyword>